<dbReference type="EMBL" id="JAUSVS010000008">
    <property type="protein sequence ID" value="MDQ0465820.1"/>
    <property type="molecule type" value="Genomic_DNA"/>
</dbReference>
<evidence type="ECO:0000259" key="2">
    <source>
        <dbReference type="Pfam" id="PF00814"/>
    </source>
</evidence>
<sequence>MSLTLALETSSGRFAVAVGRDDAVLYNSLADCEKGPERDLAWAVRRALDQAGAAPTDLSRLVVDIGPGGLGSVRGGVTFANALAFALSLPIAAFNYFEIVAHEAGPLDRPLLVALPAAGGDGYAGLIRAGQVVGMRFGPLGEIMRQAAGEAPALAVAGRLRGRLGEFLPDVERTDTGIEAPDPASLLALVRLHPDRVGAPGQPVEPLNETSPVFHGGVFHD</sequence>
<evidence type="ECO:0000256" key="1">
    <source>
        <dbReference type="SAM" id="MobiDB-lite"/>
    </source>
</evidence>
<dbReference type="InterPro" id="IPR022496">
    <property type="entry name" value="T6A_TsaB"/>
</dbReference>
<dbReference type="InterPro" id="IPR043129">
    <property type="entry name" value="ATPase_NBD"/>
</dbReference>
<accession>A0ABU0IUX8</accession>
<dbReference type="SUPFAM" id="SSF53067">
    <property type="entry name" value="Actin-like ATPase domain"/>
    <property type="match status" value="1"/>
</dbReference>
<evidence type="ECO:0000313" key="4">
    <source>
        <dbReference type="Proteomes" id="UP001228905"/>
    </source>
</evidence>
<dbReference type="Gene3D" id="3.30.420.40">
    <property type="match status" value="1"/>
</dbReference>
<name>A0ABU0IUX8_9CAUL</name>
<proteinExistence type="predicted"/>
<dbReference type="Proteomes" id="UP001228905">
    <property type="component" value="Unassembled WGS sequence"/>
</dbReference>
<evidence type="ECO:0000313" key="3">
    <source>
        <dbReference type="EMBL" id="MDQ0465820.1"/>
    </source>
</evidence>
<dbReference type="RefSeq" id="WP_307351449.1">
    <property type="nucleotide sequence ID" value="NZ_JAUSVS010000008.1"/>
</dbReference>
<comment type="caution">
    <text evidence="3">The sequence shown here is derived from an EMBL/GenBank/DDBJ whole genome shotgun (WGS) entry which is preliminary data.</text>
</comment>
<feature type="region of interest" description="Disordered" evidence="1">
    <location>
        <begin position="199"/>
        <end position="221"/>
    </location>
</feature>
<protein>
    <submittedName>
        <fullName evidence="3">tRNA threonylcarbamoyladenosine biosynthesis protein TsaB</fullName>
    </submittedName>
</protein>
<keyword evidence="4" id="KW-1185">Reference proteome</keyword>
<dbReference type="NCBIfam" id="TIGR03725">
    <property type="entry name" value="T6A_YeaZ"/>
    <property type="match status" value="1"/>
</dbReference>
<reference evidence="3 4" key="1">
    <citation type="submission" date="2023-07" db="EMBL/GenBank/DDBJ databases">
        <title>Genomic Encyclopedia of Type Strains, Phase IV (KMG-IV): sequencing the most valuable type-strain genomes for metagenomic binning, comparative biology and taxonomic classification.</title>
        <authorList>
            <person name="Goeker M."/>
        </authorList>
    </citation>
    <scope>NUCLEOTIDE SEQUENCE [LARGE SCALE GENOMIC DNA]</scope>
    <source>
        <strain evidence="3 4">DSM 18695</strain>
    </source>
</reference>
<dbReference type="Pfam" id="PF00814">
    <property type="entry name" value="TsaD"/>
    <property type="match status" value="1"/>
</dbReference>
<gene>
    <name evidence="3" type="ORF">QO010_003612</name>
</gene>
<feature type="domain" description="Gcp-like" evidence="2">
    <location>
        <begin position="40"/>
        <end position="120"/>
    </location>
</feature>
<organism evidence="3 4">
    <name type="scientific">Caulobacter ginsengisoli</name>
    <dbReference type="NCBI Taxonomy" id="400775"/>
    <lineage>
        <taxon>Bacteria</taxon>
        <taxon>Pseudomonadati</taxon>
        <taxon>Pseudomonadota</taxon>
        <taxon>Alphaproteobacteria</taxon>
        <taxon>Caulobacterales</taxon>
        <taxon>Caulobacteraceae</taxon>
        <taxon>Caulobacter</taxon>
    </lineage>
</organism>
<dbReference type="InterPro" id="IPR000905">
    <property type="entry name" value="Gcp-like_dom"/>
</dbReference>